<keyword evidence="3" id="KW-1185">Reference proteome</keyword>
<evidence type="ECO:0000313" key="2">
    <source>
        <dbReference type="EMBL" id="GJC86287.1"/>
    </source>
</evidence>
<comment type="caution">
    <text evidence="2">The sequence shown here is derived from an EMBL/GenBank/DDBJ whole genome shotgun (WGS) entry which is preliminary data.</text>
</comment>
<keyword evidence="1" id="KW-0472">Membrane</keyword>
<dbReference type="AlphaFoldDB" id="A0AA37GSR4"/>
<evidence type="ECO:0000313" key="3">
    <source>
        <dbReference type="Proteomes" id="UP001055172"/>
    </source>
</evidence>
<name>A0AA37GSR4_9PEZI</name>
<feature type="transmembrane region" description="Helical" evidence="1">
    <location>
        <begin position="25"/>
        <end position="42"/>
    </location>
</feature>
<dbReference type="EMBL" id="BPPX01000021">
    <property type="protein sequence ID" value="GJC86287.1"/>
    <property type="molecule type" value="Genomic_DNA"/>
</dbReference>
<keyword evidence="1" id="KW-1133">Transmembrane helix</keyword>
<gene>
    <name evidence="2" type="ORF">ColLi_09125</name>
</gene>
<protein>
    <submittedName>
        <fullName evidence="2">Uncharacterized protein</fullName>
    </submittedName>
</protein>
<proteinExistence type="predicted"/>
<accession>A0AA37GSR4</accession>
<dbReference type="Proteomes" id="UP001055172">
    <property type="component" value="Unassembled WGS sequence"/>
</dbReference>
<sequence>MYARTDICHVITSVEPDQLGCHLNLAKAIIIIIIIIIMNHSCDHDHRPRQDGSDNNQARTDMSMFLLDPNCDFDPTATDFFAHPWNVAEFLKACGSISPPGIRPVIPCHSGR</sequence>
<reference evidence="2 3" key="1">
    <citation type="submission" date="2021-07" db="EMBL/GenBank/DDBJ databases">
        <title>Genome data of Colletotrichum spaethianum.</title>
        <authorList>
            <person name="Utami Y.D."/>
            <person name="Hiruma K."/>
        </authorList>
    </citation>
    <scope>NUCLEOTIDE SEQUENCE [LARGE SCALE GENOMIC DNA]</scope>
    <source>
        <strain evidence="2 3">MAFF 242679</strain>
    </source>
</reference>
<keyword evidence="1" id="KW-0812">Transmembrane</keyword>
<evidence type="ECO:0000256" key="1">
    <source>
        <dbReference type="SAM" id="Phobius"/>
    </source>
</evidence>
<organism evidence="2 3">
    <name type="scientific">Colletotrichum liriopes</name>
    <dbReference type="NCBI Taxonomy" id="708192"/>
    <lineage>
        <taxon>Eukaryota</taxon>
        <taxon>Fungi</taxon>
        <taxon>Dikarya</taxon>
        <taxon>Ascomycota</taxon>
        <taxon>Pezizomycotina</taxon>
        <taxon>Sordariomycetes</taxon>
        <taxon>Hypocreomycetidae</taxon>
        <taxon>Glomerellales</taxon>
        <taxon>Glomerellaceae</taxon>
        <taxon>Colletotrichum</taxon>
        <taxon>Colletotrichum spaethianum species complex</taxon>
    </lineage>
</organism>